<dbReference type="InterPro" id="IPR047092">
    <property type="entry name" value="AFUB_07903/YDR124W-like_hel"/>
</dbReference>
<dbReference type="Pfam" id="PF11001">
    <property type="entry name" value="AFUB_07903_YDR124W_hel"/>
    <property type="match status" value="1"/>
</dbReference>
<evidence type="ECO:0000259" key="2">
    <source>
        <dbReference type="Pfam" id="PF11001"/>
    </source>
</evidence>
<feature type="region of interest" description="Disordered" evidence="1">
    <location>
        <begin position="139"/>
        <end position="164"/>
    </location>
</feature>
<feature type="region of interest" description="Disordered" evidence="1">
    <location>
        <begin position="348"/>
        <end position="440"/>
    </location>
</feature>
<proteinExistence type="predicted"/>
<evidence type="ECO:0000313" key="4">
    <source>
        <dbReference type="Proteomes" id="UP000184073"/>
    </source>
</evidence>
<dbReference type="VEuPathDB" id="FungiDB:ASPVEDRAFT_39564"/>
<dbReference type="PANTHER" id="PTHR36102">
    <property type="entry name" value="CHROMOSOME 10, WHOLE GENOME SHOTGUN SEQUENCE"/>
    <property type="match status" value="1"/>
</dbReference>
<protein>
    <recommendedName>
        <fullName evidence="2">Subtelomeric hrmA-associated cluster protein AFUB-079030/YDR124W-like helical bundle domain-containing protein</fullName>
    </recommendedName>
</protein>
<keyword evidence="4" id="KW-1185">Reference proteome</keyword>
<accession>A0A1L9PFD3</accession>
<dbReference type="Proteomes" id="UP000184073">
    <property type="component" value="Unassembled WGS sequence"/>
</dbReference>
<dbReference type="InterPro" id="IPR021264">
    <property type="entry name" value="AFUB_079030/YDR124W-like"/>
</dbReference>
<gene>
    <name evidence="3" type="ORF">ASPVEDRAFT_39564</name>
</gene>
<feature type="domain" description="Subtelomeric hrmA-associated cluster protein AFUB-079030/YDR124W-like helical bundle" evidence="2">
    <location>
        <begin position="168"/>
        <end position="300"/>
    </location>
</feature>
<dbReference type="EMBL" id="KV878127">
    <property type="protein sequence ID" value="OJJ00156.1"/>
    <property type="molecule type" value="Genomic_DNA"/>
</dbReference>
<dbReference type="STRING" id="1036611.A0A1L9PFD3"/>
<evidence type="ECO:0000313" key="3">
    <source>
        <dbReference type="EMBL" id="OJJ00156.1"/>
    </source>
</evidence>
<dbReference type="OrthoDB" id="5338458at2759"/>
<evidence type="ECO:0000256" key="1">
    <source>
        <dbReference type="SAM" id="MobiDB-lite"/>
    </source>
</evidence>
<organism evidence="3 4">
    <name type="scientific">Aspergillus versicolor CBS 583.65</name>
    <dbReference type="NCBI Taxonomy" id="1036611"/>
    <lineage>
        <taxon>Eukaryota</taxon>
        <taxon>Fungi</taxon>
        <taxon>Dikarya</taxon>
        <taxon>Ascomycota</taxon>
        <taxon>Pezizomycotina</taxon>
        <taxon>Eurotiomycetes</taxon>
        <taxon>Eurotiomycetidae</taxon>
        <taxon>Eurotiales</taxon>
        <taxon>Aspergillaceae</taxon>
        <taxon>Aspergillus</taxon>
        <taxon>Aspergillus subgen. Nidulantes</taxon>
    </lineage>
</organism>
<dbReference type="PANTHER" id="PTHR36102:SF4">
    <property type="entry name" value="YDR124W-LIKE HELICAL BUNDLE DOMAIN-CONTAINING PROTEIN"/>
    <property type="match status" value="1"/>
</dbReference>
<sequence>MDPLGQPGMVKDEEHRQMVSYHDMTAQSGSNDFQCHQPTQFALPYSHFAIMYIDHRGELQAETSSSITGYEKAIFTDEVQDRFLKLANGEWQPNVQNIHSDMALSNSTTPSSWYHPTQARPVGLIPCEWQSLQNKRHRRGLRRVDSGTGHGWEPPSPSPTLKRSTLRVGQTKLLRAYYEKAFDCFQQLNCRVIAKAFVKLVEPRKQVMHPYNGRRTVAGSSQENDPEKTKPKWWPTGVTHKEPDHLGKPERIRLLVHILCELRESHGVTAEKLKDAGQDVRRQIVPAMRLQVLDEIYYVRGMEELYLDGKISGDTTIHVSHVHMEEELQGQVISNNTYDPLATMPTVQRDQQTVRRSQRDIPIISEDSHYPIMRSNKRPADSDCYQPISPASSSPSVSRKSSMERNLPAYSSDIDPAILSGTEPVRSPLEPQGLHAAGPTSIPDYFAHQFATPSTAHSTHPGYWGTLAAPNVHPQFAFTGY</sequence>
<dbReference type="GeneID" id="63727457"/>
<name>A0A1L9PFD3_ASPVE</name>
<reference evidence="4" key="1">
    <citation type="journal article" date="2017" name="Genome Biol.">
        <title>Comparative genomics reveals high biological diversity and specific adaptations in the industrially and medically important fungal genus Aspergillus.</title>
        <authorList>
            <person name="de Vries R.P."/>
            <person name="Riley R."/>
            <person name="Wiebenga A."/>
            <person name="Aguilar-Osorio G."/>
            <person name="Amillis S."/>
            <person name="Uchima C.A."/>
            <person name="Anderluh G."/>
            <person name="Asadollahi M."/>
            <person name="Askin M."/>
            <person name="Barry K."/>
            <person name="Battaglia E."/>
            <person name="Bayram O."/>
            <person name="Benocci T."/>
            <person name="Braus-Stromeyer S.A."/>
            <person name="Caldana C."/>
            <person name="Canovas D."/>
            <person name="Cerqueira G.C."/>
            <person name="Chen F."/>
            <person name="Chen W."/>
            <person name="Choi C."/>
            <person name="Clum A."/>
            <person name="Dos Santos R.A."/>
            <person name="Damasio A.R."/>
            <person name="Diallinas G."/>
            <person name="Emri T."/>
            <person name="Fekete E."/>
            <person name="Flipphi M."/>
            <person name="Freyberg S."/>
            <person name="Gallo A."/>
            <person name="Gournas C."/>
            <person name="Habgood R."/>
            <person name="Hainaut M."/>
            <person name="Harispe M.L."/>
            <person name="Henrissat B."/>
            <person name="Hilden K.S."/>
            <person name="Hope R."/>
            <person name="Hossain A."/>
            <person name="Karabika E."/>
            <person name="Karaffa L."/>
            <person name="Karanyi Z."/>
            <person name="Krasevec N."/>
            <person name="Kuo A."/>
            <person name="Kusch H."/>
            <person name="LaButti K."/>
            <person name="Lagendijk E.L."/>
            <person name="Lapidus A."/>
            <person name="Levasseur A."/>
            <person name="Lindquist E."/>
            <person name="Lipzen A."/>
            <person name="Logrieco A.F."/>
            <person name="MacCabe A."/>
            <person name="Maekelae M.R."/>
            <person name="Malavazi I."/>
            <person name="Melin P."/>
            <person name="Meyer V."/>
            <person name="Mielnichuk N."/>
            <person name="Miskei M."/>
            <person name="Molnar A.P."/>
            <person name="Mule G."/>
            <person name="Ngan C.Y."/>
            <person name="Orejas M."/>
            <person name="Orosz E."/>
            <person name="Ouedraogo J.P."/>
            <person name="Overkamp K.M."/>
            <person name="Park H.-S."/>
            <person name="Perrone G."/>
            <person name="Piumi F."/>
            <person name="Punt P.J."/>
            <person name="Ram A.F."/>
            <person name="Ramon A."/>
            <person name="Rauscher S."/>
            <person name="Record E."/>
            <person name="Riano-Pachon D.M."/>
            <person name="Robert V."/>
            <person name="Roehrig J."/>
            <person name="Ruller R."/>
            <person name="Salamov A."/>
            <person name="Salih N.S."/>
            <person name="Samson R.A."/>
            <person name="Sandor E."/>
            <person name="Sanguinetti M."/>
            <person name="Schuetze T."/>
            <person name="Sepcic K."/>
            <person name="Shelest E."/>
            <person name="Sherlock G."/>
            <person name="Sophianopoulou V."/>
            <person name="Squina F.M."/>
            <person name="Sun H."/>
            <person name="Susca A."/>
            <person name="Todd R.B."/>
            <person name="Tsang A."/>
            <person name="Unkles S.E."/>
            <person name="van de Wiele N."/>
            <person name="van Rossen-Uffink D."/>
            <person name="Oliveira J.V."/>
            <person name="Vesth T.C."/>
            <person name="Visser J."/>
            <person name="Yu J.-H."/>
            <person name="Zhou M."/>
            <person name="Andersen M.R."/>
            <person name="Archer D.B."/>
            <person name="Baker S.E."/>
            <person name="Benoit I."/>
            <person name="Brakhage A.A."/>
            <person name="Braus G.H."/>
            <person name="Fischer R."/>
            <person name="Frisvad J.C."/>
            <person name="Goldman G.H."/>
            <person name="Houbraken J."/>
            <person name="Oakley B."/>
            <person name="Pocsi I."/>
            <person name="Scazzocchio C."/>
            <person name="Seiboth B."/>
            <person name="vanKuyk P.A."/>
            <person name="Wortman J."/>
            <person name="Dyer P.S."/>
            <person name="Grigoriev I.V."/>
        </authorList>
    </citation>
    <scope>NUCLEOTIDE SEQUENCE [LARGE SCALE GENOMIC DNA]</scope>
    <source>
        <strain evidence="4">CBS 583.65</strain>
    </source>
</reference>
<feature type="region of interest" description="Disordered" evidence="1">
    <location>
        <begin position="215"/>
        <end position="242"/>
    </location>
</feature>
<dbReference type="RefSeq" id="XP_040665918.1">
    <property type="nucleotide sequence ID" value="XM_040811946.1"/>
</dbReference>
<dbReference type="AlphaFoldDB" id="A0A1L9PFD3"/>
<feature type="compositionally biased region" description="Low complexity" evidence="1">
    <location>
        <begin position="387"/>
        <end position="400"/>
    </location>
</feature>